<sequence>MCQKVWSMRLFSDQGAGSVLGFGIIFLVLGIMTLGLGVSAQSLAIARLQTQTDSAVLAADDVLRGLAIGYPCETAEQIVQEFGGTLETCHIVSSDIYISVRQQVMGIVHRVHARAAPGLSSTR</sequence>
<reference evidence="2" key="1">
    <citation type="submission" date="2020-05" db="EMBL/GenBank/DDBJ databases">
        <authorList>
            <person name="Chiriac C."/>
            <person name="Salcher M."/>
            <person name="Ghai R."/>
            <person name="Kavagutti S V."/>
        </authorList>
    </citation>
    <scope>NUCLEOTIDE SEQUENCE</scope>
</reference>
<feature type="transmembrane region" description="Helical" evidence="1">
    <location>
        <begin position="20"/>
        <end position="40"/>
    </location>
</feature>
<protein>
    <submittedName>
        <fullName evidence="2">Unannotated protein</fullName>
    </submittedName>
</protein>
<keyword evidence="1" id="KW-0812">Transmembrane</keyword>
<gene>
    <name evidence="2" type="ORF">UFOPK2373_00529</name>
</gene>
<evidence type="ECO:0000256" key="1">
    <source>
        <dbReference type="SAM" id="Phobius"/>
    </source>
</evidence>
<keyword evidence="1" id="KW-0472">Membrane</keyword>
<keyword evidence="1" id="KW-1133">Transmembrane helix</keyword>
<evidence type="ECO:0000313" key="2">
    <source>
        <dbReference type="EMBL" id="CAB4685887.1"/>
    </source>
</evidence>
<proteinExistence type="predicted"/>
<organism evidence="2">
    <name type="scientific">freshwater metagenome</name>
    <dbReference type="NCBI Taxonomy" id="449393"/>
    <lineage>
        <taxon>unclassified sequences</taxon>
        <taxon>metagenomes</taxon>
        <taxon>ecological metagenomes</taxon>
    </lineage>
</organism>
<dbReference type="AlphaFoldDB" id="A0A6J6NHN8"/>
<accession>A0A6J6NHN8</accession>
<name>A0A6J6NHN8_9ZZZZ</name>
<dbReference type="EMBL" id="CAEZXL010000073">
    <property type="protein sequence ID" value="CAB4685887.1"/>
    <property type="molecule type" value="Genomic_DNA"/>
</dbReference>